<evidence type="ECO:0000313" key="8">
    <source>
        <dbReference type="EMBL" id="QPP06976.1"/>
    </source>
</evidence>
<dbReference type="Proteomes" id="UP000595046">
    <property type="component" value="Chromosome"/>
</dbReference>
<evidence type="ECO:0000256" key="5">
    <source>
        <dbReference type="ARBA" id="ARBA00022679"/>
    </source>
</evidence>
<dbReference type="GO" id="GO:0006047">
    <property type="term" value="P:UDP-N-acetylglucosamine metabolic process"/>
    <property type="evidence" value="ECO:0007669"/>
    <property type="project" value="TreeGrafter"/>
</dbReference>
<evidence type="ECO:0000313" key="9">
    <source>
        <dbReference type="Proteomes" id="UP000595046"/>
    </source>
</evidence>
<dbReference type="SUPFAM" id="SSF56235">
    <property type="entry name" value="N-terminal nucleophile aminohydrolases (Ntn hydrolases)"/>
    <property type="match status" value="1"/>
</dbReference>
<dbReference type="Pfam" id="PF13522">
    <property type="entry name" value="GATase_6"/>
    <property type="match status" value="1"/>
</dbReference>
<dbReference type="InterPro" id="IPR017932">
    <property type="entry name" value="GATase_2_dom"/>
</dbReference>
<sequence length="263" mass="27270">MCGIVAYTGGRSALAVLLEGLRLLERPDYDSAGVALLVDGGLAAAKKAGTFGDVREELRVRPLPAATTGIGHIRRATLGPPTDVNAHPHMDDSGRVAVVQNGDIAGHEQLRAELAARGHVLVSETDTEAAAHLLAEHYSSSGDPAEAMRQVCRQLTGNFALVAVHADEPEVITGGCRGLPLTVGIGDGETFLASHAAAFAPHTGEAVDVGDGRVVTVRPDGAWITDLNGVPVDPLPYDVRTAAAREPDVHVEPAEDEAVGGTR</sequence>
<dbReference type="GO" id="GO:0006002">
    <property type="term" value="P:fructose 6-phosphate metabolic process"/>
    <property type="evidence" value="ECO:0007669"/>
    <property type="project" value="TreeGrafter"/>
</dbReference>
<dbReference type="EC" id="2.6.1.16" evidence="2"/>
<evidence type="ECO:0000256" key="3">
    <source>
        <dbReference type="ARBA" id="ARBA00016090"/>
    </source>
</evidence>
<organism evidence="8 9">
    <name type="scientific">Streptomyces bathyalis</name>
    <dbReference type="NCBI Taxonomy" id="2710756"/>
    <lineage>
        <taxon>Bacteria</taxon>
        <taxon>Bacillati</taxon>
        <taxon>Actinomycetota</taxon>
        <taxon>Actinomycetes</taxon>
        <taxon>Kitasatosporales</taxon>
        <taxon>Streptomycetaceae</taxon>
        <taxon>Streptomyces</taxon>
    </lineage>
</organism>
<dbReference type="GO" id="GO:0005829">
    <property type="term" value="C:cytosol"/>
    <property type="evidence" value="ECO:0007669"/>
    <property type="project" value="TreeGrafter"/>
</dbReference>
<keyword evidence="9" id="KW-1185">Reference proteome</keyword>
<gene>
    <name evidence="8" type="ORF">G4Z16_11920</name>
</gene>
<dbReference type="Gene3D" id="3.60.20.10">
    <property type="entry name" value="Glutamine Phosphoribosylpyrophosphate, subunit 1, domain 1"/>
    <property type="match status" value="1"/>
</dbReference>
<comment type="catalytic activity">
    <reaction evidence="1">
        <text>D-fructose 6-phosphate + L-glutamine = D-glucosamine 6-phosphate + L-glutamate</text>
        <dbReference type="Rhea" id="RHEA:13237"/>
        <dbReference type="ChEBI" id="CHEBI:29985"/>
        <dbReference type="ChEBI" id="CHEBI:58359"/>
        <dbReference type="ChEBI" id="CHEBI:58725"/>
        <dbReference type="ChEBI" id="CHEBI:61527"/>
        <dbReference type="EC" id="2.6.1.16"/>
    </reaction>
</comment>
<dbReference type="EMBL" id="CP048882">
    <property type="protein sequence ID" value="QPP06976.1"/>
    <property type="molecule type" value="Genomic_DNA"/>
</dbReference>
<protein>
    <recommendedName>
        <fullName evidence="3">Glutamine--fructose-6-phosphate aminotransferase [isomerizing]</fullName>
        <ecNumber evidence="2">2.6.1.16</ecNumber>
    </recommendedName>
</protein>
<dbReference type="AlphaFoldDB" id="A0A7T1T5W4"/>
<dbReference type="PANTHER" id="PTHR10937">
    <property type="entry name" value="GLUCOSAMINE--FRUCTOSE-6-PHOSPHATE AMINOTRANSFERASE, ISOMERIZING"/>
    <property type="match status" value="1"/>
</dbReference>
<evidence type="ECO:0000256" key="2">
    <source>
        <dbReference type="ARBA" id="ARBA00012916"/>
    </source>
</evidence>
<evidence type="ECO:0000256" key="6">
    <source>
        <dbReference type="ARBA" id="ARBA00022962"/>
    </source>
</evidence>
<accession>A0A7T1T5W4</accession>
<keyword evidence="5 8" id="KW-0808">Transferase</keyword>
<name>A0A7T1T5W4_9ACTN</name>
<dbReference type="KEGG" id="sbat:G4Z16_11920"/>
<dbReference type="InterPro" id="IPR029055">
    <property type="entry name" value="Ntn_hydrolases_N"/>
</dbReference>
<evidence type="ECO:0000256" key="1">
    <source>
        <dbReference type="ARBA" id="ARBA00001031"/>
    </source>
</evidence>
<keyword evidence="4 8" id="KW-0032">Aminotransferase</keyword>
<evidence type="ECO:0000256" key="4">
    <source>
        <dbReference type="ARBA" id="ARBA00022576"/>
    </source>
</evidence>
<dbReference type="GO" id="GO:0006487">
    <property type="term" value="P:protein N-linked glycosylation"/>
    <property type="evidence" value="ECO:0007669"/>
    <property type="project" value="TreeGrafter"/>
</dbReference>
<dbReference type="GO" id="GO:0004360">
    <property type="term" value="F:glutamine-fructose-6-phosphate transaminase (isomerizing) activity"/>
    <property type="evidence" value="ECO:0007669"/>
    <property type="project" value="UniProtKB-EC"/>
</dbReference>
<keyword evidence="6" id="KW-0315">Glutamine amidotransferase</keyword>
<reference evidence="9" key="1">
    <citation type="submission" date="2020-02" db="EMBL/GenBank/DDBJ databases">
        <title>Streptomyces sp. ASO4wet.</title>
        <authorList>
            <person name="Risdian C."/>
            <person name="Landwehr W."/>
            <person name="Schupp P."/>
            <person name="Wink J."/>
        </authorList>
    </citation>
    <scope>NUCLEOTIDE SEQUENCE [LARGE SCALE GENOMIC DNA]</scope>
    <source>
        <strain evidence="9">ASO4wet</strain>
    </source>
</reference>
<dbReference type="PANTHER" id="PTHR10937:SF0">
    <property type="entry name" value="GLUTAMINE--FRUCTOSE-6-PHOSPHATE TRANSAMINASE (ISOMERIZING)"/>
    <property type="match status" value="1"/>
</dbReference>
<evidence type="ECO:0000259" key="7">
    <source>
        <dbReference type="PROSITE" id="PS51278"/>
    </source>
</evidence>
<proteinExistence type="predicted"/>
<dbReference type="PROSITE" id="PS51278">
    <property type="entry name" value="GATASE_TYPE_2"/>
    <property type="match status" value="1"/>
</dbReference>
<feature type="domain" description="Glutamine amidotransferase type-2" evidence="7">
    <location>
        <begin position="2"/>
        <end position="220"/>
    </location>
</feature>